<keyword evidence="6 8" id="KW-0326">Glycosidase</keyword>
<feature type="region of interest" description="Disordered" evidence="9">
    <location>
        <begin position="367"/>
        <end position="389"/>
    </location>
</feature>
<dbReference type="Gene3D" id="2.160.20.10">
    <property type="entry name" value="Single-stranded right-handed beta-helix, Pectin lyase-like"/>
    <property type="match status" value="2"/>
</dbReference>
<evidence type="ECO:0000256" key="8">
    <source>
        <dbReference type="RuleBase" id="RU361169"/>
    </source>
</evidence>
<keyword evidence="5 8" id="KW-0378">Hydrolase</keyword>
<feature type="signal peptide" evidence="10">
    <location>
        <begin position="1"/>
        <end position="25"/>
    </location>
</feature>
<evidence type="ECO:0000256" key="10">
    <source>
        <dbReference type="SAM" id="SignalP"/>
    </source>
</evidence>
<evidence type="ECO:0000313" key="12">
    <source>
        <dbReference type="Proteomes" id="UP000224567"/>
    </source>
</evidence>
<evidence type="ECO:0000313" key="11">
    <source>
        <dbReference type="EMBL" id="PHT34356.1"/>
    </source>
</evidence>
<name>A0A2G2VMZ5_CAPBA</name>
<reference evidence="11 12" key="1">
    <citation type="journal article" date="2017" name="Genome Biol.">
        <title>New reference genome sequences of hot pepper reveal the massive evolution of plant disease-resistance genes by retroduplication.</title>
        <authorList>
            <person name="Kim S."/>
            <person name="Park J."/>
            <person name="Yeom S.I."/>
            <person name="Kim Y.M."/>
            <person name="Seo E."/>
            <person name="Kim K.T."/>
            <person name="Kim M.S."/>
            <person name="Lee J.M."/>
            <person name="Cheong K."/>
            <person name="Shin H.S."/>
            <person name="Kim S.B."/>
            <person name="Han K."/>
            <person name="Lee J."/>
            <person name="Park M."/>
            <person name="Lee H.A."/>
            <person name="Lee H.Y."/>
            <person name="Lee Y."/>
            <person name="Oh S."/>
            <person name="Lee J.H."/>
            <person name="Choi E."/>
            <person name="Choi E."/>
            <person name="Lee S.E."/>
            <person name="Jeon J."/>
            <person name="Kim H."/>
            <person name="Choi G."/>
            <person name="Song H."/>
            <person name="Lee J."/>
            <person name="Lee S.C."/>
            <person name="Kwon J.K."/>
            <person name="Lee H.Y."/>
            <person name="Koo N."/>
            <person name="Hong Y."/>
            <person name="Kim R.W."/>
            <person name="Kang W.H."/>
            <person name="Huh J.H."/>
            <person name="Kang B.C."/>
            <person name="Yang T.J."/>
            <person name="Lee Y.H."/>
            <person name="Bennetzen J.L."/>
            <person name="Choi D."/>
        </authorList>
    </citation>
    <scope>NUCLEOTIDE SEQUENCE [LARGE SCALE GENOMIC DNA]</scope>
    <source>
        <strain evidence="12">cv. PBC81</strain>
    </source>
</reference>
<proteinExistence type="inferred from homology"/>
<gene>
    <name evidence="11" type="ORF">CQW23_26156</name>
</gene>
<accession>A0A2G2VMZ5</accession>
<dbReference type="OrthoDB" id="187139at2759"/>
<keyword evidence="10" id="KW-0732">Signal</keyword>
<dbReference type="Proteomes" id="UP000224567">
    <property type="component" value="Unassembled WGS sequence"/>
</dbReference>
<dbReference type="GO" id="GO:0071555">
    <property type="term" value="P:cell wall organization"/>
    <property type="evidence" value="ECO:0007669"/>
    <property type="project" value="UniProtKB-KW"/>
</dbReference>
<evidence type="ECO:0000256" key="2">
    <source>
        <dbReference type="ARBA" id="ARBA00008834"/>
    </source>
</evidence>
<dbReference type="GO" id="GO:0005975">
    <property type="term" value="P:carbohydrate metabolic process"/>
    <property type="evidence" value="ECO:0007669"/>
    <property type="project" value="InterPro"/>
</dbReference>
<comment type="subcellular location">
    <subcellularLocation>
        <location evidence="1">Secreted</location>
        <location evidence="1">Cell wall</location>
    </subcellularLocation>
</comment>
<comment type="similarity">
    <text evidence="2 8">Belongs to the glycosyl hydrolase 28 family.</text>
</comment>
<keyword evidence="12" id="KW-1185">Reference proteome</keyword>
<dbReference type="GO" id="GO:0004650">
    <property type="term" value="F:polygalacturonase activity"/>
    <property type="evidence" value="ECO:0007669"/>
    <property type="project" value="InterPro"/>
</dbReference>
<evidence type="ECO:0000256" key="6">
    <source>
        <dbReference type="ARBA" id="ARBA00023295"/>
    </source>
</evidence>
<dbReference type="PANTHER" id="PTHR31375">
    <property type="match status" value="1"/>
</dbReference>
<evidence type="ECO:0000256" key="3">
    <source>
        <dbReference type="ARBA" id="ARBA00022512"/>
    </source>
</evidence>
<dbReference type="Pfam" id="PF00295">
    <property type="entry name" value="Glyco_hydro_28"/>
    <property type="match status" value="1"/>
</dbReference>
<keyword evidence="7" id="KW-0961">Cell wall biogenesis/degradation</keyword>
<evidence type="ECO:0000256" key="5">
    <source>
        <dbReference type="ARBA" id="ARBA00022801"/>
    </source>
</evidence>
<feature type="chain" id="PRO_5013787402" evidence="10">
    <location>
        <begin position="26"/>
        <end position="532"/>
    </location>
</feature>
<dbReference type="InterPro" id="IPR012334">
    <property type="entry name" value="Pectin_lyas_fold"/>
</dbReference>
<comment type="caution">
    <text evidence="11">The sequence shown here is derived from an EMBL/GenBank/DDBJ whole genome shotgun (WGS) entry which is preliminary data.</text>
</comment>
<protein>
    <submittedName>
        <fullName evidence="11">Polygalacturonase</fullName>
    </submittedName>
</protein>
<evidence type="ECO:0000256" key="4">
    <source>
        <dbReference type="ARBA" id="ARBA00022525"/>
    </source>
</evidence>
<reference evidence="12" key="2">
    <citation type="journal article" date="2017" name="J. Anim. Genet.">
        <title>Multiple reference genome sequences of hot pepper reveal the massive evolution of plant disease resistance genes by retroduplication.</title>
        <authorList>
            <person name="Kim S."/>
            <person name="Park J."/>
            <person name="Yeom S.-I."/>
            <person name="Kim Y.-M."/>
            <person name="Seo E."/>
            <person name="Kim K.-T."/>
            <person name="Kim M.-S."/>
            <person name="Lee J.M."/>
            <person name="Cheong K."/>
            <person name="Shin H.-S."/>
            <person name="Kim S.-B."/>
            <person name="Han K."/>
            <person name="Lee J."/>
            <person name="Park M."/>
            <person name="Lee H.-A."/>
            <person name="Lee H.-Y."/>
            <person name="Lee Y."/>
            <person name="Oh S."/>
            <person name="Lee J.H."/>
            <person name="Choi E."/>
            <person name="Choi E."/>
            <person name="Lee S.E."/>
            <person name="Jeon J."/>
            <person name="Kim H."/>
            <person name="Choi G."/>
            <person name="Song H."/>
            <person name="Lee J."/>
            <person name="Lee S.-C."/>
            <person name="Kwon J.-K."/>
            <person name="Lee H.-Y."/>
            <person name="Koo N."/>
            <person name="Hong Y."/>
            <person name="Kim R.W."/>
            <person name="Kang W.-H."/>
            <person name="Huh J.H."/>
            <person name="Kang B.-C."/>
            <person name="Yang T.-J."/>
            <person name="Lee Y.-H."/>
            <person name="Bennetzen J.L."/>
            <person name="Choi D."/>
        </authorList>
    </citation>
    <scope>NUCLEOTIDE SEQUENCE [LARGE SCALE GENOMIC DNA]</scope>
    <source>
        <strain evidence="12">cv. PBC81</strain>
    </source>
</reference>
<dbReference type="EMBL" id="MLFT02000011">
    <property type="protein sequence ID" value="PHT34356.1"/>
    <property type="molecule type" value="Genomic_DNA"/>
</dbReference>
<dbReference type="InterPro" id="IPR000743">
    <property type="entry name" value="Glyco_hydro_28"/>
</dbReference>
<evidence type="ECO:0000256" key="9">
    <source>
        <dbReference type="SAM" id="MobiDB-lite"/>
    </source>
</evidence>
<dbReference type="STRING" id="33114.A0A2G2VMZ5"/>
<organism evidence="11 12">
    <name type="scientific">Capsicum baccatum</name>
    <name type="common">Peruvian pepper</name>
    <dbReference type="NCBI Taxonomy" id="33114"/>
    <lineage>
        <taxon>Eukaryota</taxon>
        <taxon>Viridiplantae</taxon>
        <taxon>Streptophyta</taxon>
        <taxon>Embryophyta</taxon>
        <taxon>Tracheophyta</taxon>
        <taxon>Spermatophyta</taxon>
        <taxon>Magnoliopsida</taxon>
        <taxon>eudicotyledons</taxon>
        <taxon>Gunneridae</taxon>
        <taxon>Pentapetalae</taxon>
        <taxon>asterids</taxon>
        <taxon>lamiids</taxon>
        <taxon>Solanales</taxon>
        <taxon>Solanaceae</taxon>
        <taxon>Solanoideae</taxon>
        <taxon>Capsiceae</taxon>
        <taxon>Capsicum</taxon>
    </lineage>
</organism>
<keyword evidence="3" id="KW-0134">Cell wall</keyword>
<dbReference type="AlphaFoldDB" id="A0A2G2VMZ5"/>
<sequence length="532" mass="57790">MEKILCLLCVICVIIASILLFDSHSINVEGRHHISKKTNSKIISYASITIEGCVNEPLPSPLLSPAASPSNVAPSESPDLSPDYIFDVMEYGAIGDGSTNDTDAFIETWKDACKVESAVLLVPADRTFGPNGSTLSGPCDSPTMIGFIQSSNLVVRGLRVQNSPMFHMIFDECEGVLIDELSISSPKLSPNTDGIHIENTKSVGIYNSVIATRDDCISIGPGSSNINIEGVICGPSHGIRYLPLGLEDPRIHAFRGMSLGSYIDQGALFALGKRPGTSGHASPTDGALVYAFEIKDNSLETQFLGFDQSLSLADPLAIYLQPVGKNADNVSRSPSLITAGTISWVSLWSLGTVSTMWHLGCTLEKIPPRKNNGRRNRNQPTPPPVQEDPLNESVFHVEFRATFTSLAYLVVALKNLQIHLTMEAEGSSPQPLGNDIIGALMAHFEAFARDMKGEMDTMRRELKSYNDALRSEIVTVKGEISTFSGRLDCVESRRNSRPSTPNPYHASFSVQANNSPMTIIPKTLQEFHKTDH</sequence>
<dbReference type="SUPFAM" id="SSF51126">
    <property type="entry name" value="Pectin lyase-like"/>
    <property type="match status" value="1"/>
</dbReference>
<dbReference type="InterPro" id="IPR011050">
    <property type="entry name" value="Pectin_lyase_fold/virulence"/>
</dbReference>
<keyword evidence="4" id="KW-0964">Secreted</keyword>
<evidence type="ECO:0000256" key="7">
    <source>
        <dbReference type="ARBA" id="ARBA00023316"/>
    </source>
</evidence>
<evidence type="ECO:0000256" key="1">
    <source>
        <dbReference type="ARBA" id="ARBA00004191"/>
    </source>
</evidence>